<dbReference type="AlphaFoldDB" id="A0AAD7WXT5"/>
<evidence type="ECO:0000256" key="2">
    <source>
        <dbReference type="SAM" id="MobiDB-lite"/>
    </source>
</evidence>
<organism evidence="3 4">
    <name type="scientific">Aldrovandia affinis</name>
    <dbReference type="NCBI Taxonomy" id="143900"/>
    <lineage>
        <taxon>Eukaryota</taxon>
        <taxon>Metazoa</taxon>
        <taxon>Chordata</taxon>
        <taxon>Craniata</taxon>
        <taxon>Vertebrata</taxon>
        <taxon>Euteleostomi</taxon>
        <taxon>Actinopterygii</taxon>
        <taxon>Neopterygii</taxon>
        <taxon>Teleostei</taxon>
        <taxon>Notacanthiformes</taxon>
        <taxon>Halosauridae</taxon>
        <taxon>Aldrovandia</taxon>
    </lineage>
</organism>
<evidence type="ECO:0000313" key="4">
    <source>
        <dbReference type="Proteomes" id="UP001221898"/>
    </source>
</evidence>
<feature type="coiled-coil region" evidence="1">
    <location>
        <begin position="31"/>
        <end position="100"/>
    </location>
</feature>
<accession>A0AAD7WXT5</accession>
<reference evidence="3" key="1">
    <citation type="journal article" date="2023" name="Science">
        <title>Genome structures resolve the early diversification of teleost fishes.</title>
        <authorList>
            <person name="Parey E."/>
            <person name="Louis A."/>
            <person name="Montfort J."/>
            <person name="Bouchez O."/>
            <person name="Roques C."/>
            <person name="Iampietro C."/>
            <person name="Lluch J."/>
            <person name="Castinel A."/>
            <person name="Donnadieu C."/>
            <person name="Desvignes T."/>
            <person name="Floi Bucao C."/>
            <person name="Jouanno E."/>
            <person name="Wen M."/>
            <person name="Mejri S."/>
            <person name="Dirks R."/>
            <person name="Jansen H."/>
            <person name="Henkel C."/>
            <person name="Chen W.J."/>
            <person name="Zahm M."/>
            <person name="Cabau C."/>
            <person name="Klopp C."/>
            <person name="Thompson A.W."/>
            <person name="Robinson-Rechavi M."/>
            <person name="Braasch I."/>
            <person name="Lecointre G."/>
            <person name="Bobe J."/>
            <person name="Postlethwait J.H."/>
            <person name="Berthelot C."/>
            <person name="Roest Crollius H."/>
            <person name="Guiguen Y."/>
        </authorList>
    </citation>
    <scope>NUCLEOTIDE SEQUENCE</scope>
    <source>
        <strain evidence="3">NC1722</strain>
    </source>
</reference>
<dbReference type="EMBL" id="JAINUG010000015">
    <property type="protein sequence ID" value="KAJ8413576.1"/>
    <property type="molecule type" value="Genomic_DNA"/>
</dbReference>
<comment type="caution">
    <text evidence="3">The sequence shown here is derived from an EMBL/GenBank/DDBJ whole genome shotgun (WGS) entry which is preliminary data.</text>
</comment>
<name>A0AAD7WXT5_9TELE</name>
<feature type="compositionally biased region" description="Basic residues" evidence="2">
    <location>
        <begin position="14"/>
        <end position="29"/>
    </location>
</feature>
<evidence type="ECO:0000256" key="1">
    <source>
        <dbReference type="SAM" id="Coils"/>
    </source>
</evidence>
<sequence length="147" mass="16710">MLEERASQQEKAASKRPMKRPALTKRATMKKVKIQTKLDAYNSRLEAVEKDTASLRSANATITKQTDTLQVEARRNKASMNDNTEEIIKLKERMALMEDRARRSNLRLVFLEEGAGSDNPIAFLQRLLLVWLPALAARGTIEMEMAH</sequence>
<keyword evidence="1" id="KW-0175">Coiled coil</keyword>
<proteinExistence type="predicted"/>
<evidence type="ECO:0000313" key="3">
    <source>
        <dbReference type="EMBL" id="KAJ8413576.1"/>
    </source>
</evidence>
<keyword evidence="4" id="KW-1185">Reference proteome</keyword>
<protein>
    <submittedName>
        <fullName evidence="3">Uncharacterized protein</fullName>
    </submittedName>
</protein>
<dbReference type="Proteomes" id="UP001221898">
    <property type="component" value="Unassembled WGS sequence"/>
</dbReference>
<gene>
    <name evidence="3" type="ORF">AAFF_G00080830</name>
</gene>
<feature type="region of interest" description="Disordered" evidence="2">
    <location>
        <begin position="1"/>
        <end position="29"/>
    </location>
</feature>